<name>A0ABW5PCX5_9BACL</name>
<feature type="region of interest" description="Disordered" evidence="1">
    <location>
        <begin position="188"/>
        <end position="211"/>
    </location>
</feature>
<accession>A0ABW5PCX5</accession>
<evidence type="ECO:0000313" key="3">
    <source>
        <dbReference type="Proteomes" id="UP001597541"/>
    </source>
</evidence>
<sequence length="678" mass="75804">MLTTVFIDYVRILVAGRQAEHALKASVQSVLAAYDPSLQSYGLYGVSLSEEEMTTLAREVSTRNLPSSDKASFSFTDTKANEQGIRVHGVHSLANAQVMEQEILEEMKYKAPVEFTLRLIEMFSNIRTETLQTNTFASNADELDKLIRLRDDHLKQAYHRWSEWEQANVIAGNDRQVLFHQLSQTENEIGQASSAGPLVGSKRNQEEEEARKQRLAQLRSSIDSIWSRLQVTSDRQIEADSSFFKEITRQLELAQQADSKVLQFLERLKTQQQAQSTSGQAAGSTSPLDAVFQQKWTLEEAYYASFKGQAGSVSSVNAGYHEQIRQRASSGSDHSAHMLTISELFANRHRLEQPRIASAEEDRLKREEAKRQTQQEMDLAKQQMMATGCDLSDIELYGKLEGPEGAAASFRKGLAAGIAETGATGSSIESAAGNPLDVPPETSGKASVSSLASLFSEIEKIRNDIYVNEYVLSNMNYRTIEFDSKKLPKPEALSRPAEHPLRKQEAEYILYGSPSCHLNLTLAYAEMYTTRLAIRTIEALLTPKSAAAAVTPWVMFLTAVAEGASKARVDMSRLTAGEQVELMARWPNVTLNYKDYIRLFYFLHPNYAGRLSRIQALLQVNTGTVLHNTAYYVRGELPVSVKLWFVPGLIKLLEWGNALDGTVRGSRYEWVARTAHSY</sequence>
<feature type="region of interest" description="Disordered" evidence="1">
    <location>
        <begin position="352"/>
        <end position="377"/>
    </location>
</feature>
<keyword evidence="3" id="KW-1185">Reference proteome</keyword>
<gene>
    <name evidence="2" type="ORF">ACFSUF_06980</name>
</gene>
<evidence type="ECO:0000313" key="2">
    <source>
        <dbReference type="EMBL" id="MFD2612172.1"/>
    </source>
</evidence>
<dbReference type="EMBL" id="JBHUME010000005">
    <property type="protein sequence ID" value="MFD2612172.1"/>
    <property type="molecule type" value="Genomic_DNA"/>
</dbReference>
<reference evidence="3" key="1">
    <citation type="journal article" date="2019" name="Int. J. Syst. Evol. Microbiol.">
        <title>The Global Catalogue of Microorganisms (GCM) 10K type strain sequencing project: providing services to taxonomists for standard genome sequencing and annotation.</title>
        <authorList>
            <consortium name="The Broad Institute Genomics Platform"/>
            <consortium name="The Broad Institute Genome Sequencing Center for Infectious Disease"/>
            <person name="Wu L."/>
            <person name="Ma J."/>
        </authorList>
    </citation>
    <scope>NUCLEOTIDE SEQUENCE [LARGE SCALE GENOMIC DNA]</scope>
    <source>
        <strain evidence="3">KCTC 3950</strain>
    </source>
</reference>
<proteinExistence type="predicted"/>
<dbReference type="RefSeq" id="WP_377601452.1">
    <property type="nucleotide sequence ID" value="NZ_JBHUME010000005.1"/>
</dbReference>
<dbReference type="Proteomes" id="UP001597541">
    <property type="component" value="Unassembled WGS sequence"/>
</dbReference>
<protein>
    <submittedName>
        <fullName evidence="2">Uncharacterized protein</fullName>
    </submittedName>
</protein>
<feature type="compositionally biased region" description="Basic and acidic residues" evidence="1">
    <location>
        <begin position="352"/>
        <end position="373"/>
    </location>
</feature>
<comment type="caution">
    <text evidence="2">The sequence shown here is derived from an EMBL/GenBank/DDBJ whole genome shotgun (WGS) entry which is preliminary data.</text>
</comment>
<organism evidence="2 3">
    <name type="scientific">Paenibacillus gansuensis</name>
    <dbReference type="NCBI Taxonomy" id="306542"/>
    <lineage>
        <taxon>Bacteria</taxon>
        <taxon>Bacillati</taxon>
        <taxon>Bacillota</taxon>
        <taxon>Bacilli</taxon>
        <taxon>Bacillales</taxon>
        <taxon>Paenibacillaceae</taxon>
        <taxon>Paenibacillus</taxon>
    </lineage>
</organism>
<evidence type="ECO:0000256" key="1">
    <source>
        <dbReference type="SAM" id="MobiDB-lite"/>
    </source>
</evidence>